<dbReference type="SUPFAM" id="SSF49464">
    <property type="entry name" value="Carboxypeptidase regulatory domain-like"/>
    <property type="match status" value="1"/>
</dbReference>
<dbReference type="Gene3D" id="2.40.170.20">
    <property type="entry name" value="TonB-dependent receptor, beta-barrel domain"/>
    <property type="match status" value="1"/>
</dbReference>
<sequence>MKNKFSLMLILAMFMLLQASAYAQSKVVKGTITDASGLPIPGANVTLKGTKQGTSTDFDGKYSISATQGQVLVFTSTGSKTVEMTVGTSSEINVKLLDDVSQLNEVVVVGYGTQKKSDVTGSLVNVTAEQLMTRPVTNALEALQGKAAGVDITSNERPGALGRVRIRGVRSLPISGSDDRLNEPLYVVDGVPLMSSSAIETLNPRDIASIDVLKDASATAIYGSRGANGVIIVTTKQGKAGQFSLNYSGTITTSQIVDRAPSMSAADFITFRRWAAYNLDPNTYAHPDSPTIANDRLIFDSALDGQTSRDNVLKGWQSGTWDASKVTNTDWVDMVTQAGISKEHVLSASGGSEKVNTYASLGYLDNEGTQKGQWYKRYTAKLTSNINPVDWFRMNASLNVSWSEQDYGMSTLQARSGTAPDAIYGAAKTLYNMAVPYDANGKMVINPGGESAIYTVANEWDKSTQQSQMMRILGNFSATFDIGKIVTPLEGLSYKINFGPDFRNWREGVYVDGTSSLKINADGSTGVNYARLRNSRDLSWTLDNMITYDRTFTKHKIGATLLQTVSSWDIEESSMSANNIQKPSFLWNAMNTVDLTNAANNARMGSDITKRQLNSYMVRLNYGFDNRYLLTMSGRWDGASQLADGYKWDFFPSAALAWRINNEEFLKDTSWIDNLKLRFGVGTTGNSSVAPYGTKGGISSIYLPFNGMSNQIGYTTNEPYYTNTQLPMANKELGWEKTTQYNVGFDFGFFNNRVSGTIEAYRSFTSDILMLVKIPTLTGFPTTYANVGKTSNKGVEVTLNLIPIKTKSGFTWETNLNAAWQKDQIEELAYGKNDMVDNTWFIGQSIAVRYGFDNLGLWQDTPEDRAEMAKWTGYNFSPGNVRPKDQNGDYVMDAKDRVVLGNSNPNWTMGWNNTFTYKGIELGINIFGRAGYFGNLGGEALTAHSNQRQVDYWRPDNPNAEFQKPILGQASSGSADKFSGLLGFPKAAFVKIRNITLGYNLPKDLTSKVGLANMKLYVQAVNPGNIYQSLDWYDFDTGSTYFNRSFVMGIDVGF</sequence>
<evidence type="ECO:0000256" key="9">
    <source>
        <dbReference type="RuleBase" id="RU003357"/>
    </source>
</evidence>
<dbReference type="EMBL" id="JBHLYW010000002">
    <property type="protein sequence ID" value="MFC0075770.1"/>
    <property type="molecule type" value="Genomic_DNA"/>
</dbReference>
<reference evidence="13 14" key="1">
    <citation type="submission" date="2024-09" db="EMBL/GenBank/DDBJ databases">
        <authorList>
            <person name="Sun Q."/>
            <person name="Mori K."/>
        </authorList>
    </citation>
    <scope>NUCLEOTIDE SEQUENCE [LARGE SCALE GENOMIC DNA]</scope>
    <source>
        <strain evidence="13 14">CGMCC 1.12926</strain>
    </source>
</reference>
<dbReference type="Proteomes" id="UP001589734">
    <property type="component" value="Unassembled WGS sequence"/>
</dbReference>
<dbReference type="Gene3D" id="2.170.130.10">
    <property type="entry name" value="TonB-dependent receptor, plug domain"/>
    <property type="match status" value="1"/>
</dbReference>
<dbReference type="InterPro" id="IPR008969">
    <property type="entry name" value="CarboxyPept-like_regulatory"/>
</dbReference>
<evidence type="ECO:0000313" key="14">
    <source>
        <dbReference type="Proteomes" id="UP001589734"/>
    </source>
</evidence>
<feature type="chain" id="PRO_5045926194" evidence="10">
    <location>
        <begin position="24"/>
        <end position="1054"/>
    </location>
</feature>
<dbReference type="Gene3D" id="2.60.40.1120">
    <property type="entry name" value="Carboxypeptidase-like, regulatory domain"/>
    <property type="match status" value="1"/>
</dbReference>
<evidence type="ECO:0000259" key="11">
    <source>
        <dbReference type="Pfam" id="PF00593"/>
    </source>
</evidence>
<dbReference type="InterPro" id="IPR023996">
    <property type="entry name" value="TonB-dep_OMP_SusC/RagA"/>
</dbReference>
<evidence type="ECO:0000256" key="1">
    <source>
        <dbReference type="ARBA" id="ARBA00004571"/>
    </source>
</evidence>
<dbReference type="InterPro" id="IPR012910">
    <property type="entry name" value="Plug_dom"/>
</dbReference>
<evidence type="ECO:0000313" key="13">
    <source>
        <dbReference type="EMBL" id="MFC0075770.1"/>
    </source>
</evidence>
<dbReference type="InterPro" id="IPR037066">
    <property type="entry name" value="Plug_dom_sf"/>
</dbReference>
<keyword evidence="14" id="KW-1185">Reference proteome</keyword>
<proteinExistence type="inferred from homology"/>
<evidence type="ECO:0000256" key="4">
    <source>
        <dbReference type="ARBA" id="ARBA00022692"/>
    </source>
</evidence>
<dbReference type="Pfam" id="PF07715">
    <property type="entry name" value="Plug"/>
    <property type="match status" value="1"/>
</dbReference>
<accession>A0ABV6BK00</accession>
<keyword evidence="7 8" id="KW-0998">Cell outer membrane</keyword>
<evidence type="ECO:0000259" key="12">
    <source>
        <dbReference type="Pfam" id="PF07715"/>
    </source>
</evidence>
<evidence type="ECO:0000256" key="6">
    <source>
        <dbReference type="ARBA" id="ARBA00023136"/>
    </source>
</evidence>
<comment type="subcellular location">
    <subcellularLocation>
        <location evidence="1 8">Cell outer membrane</location>
        <topology evidence="1 8">Multi-pass membrane protein</topology>
    </subcellularLocation>
</comment>
<keyword evidence="4 8" id="KW-0812">Transmembrane</keyword>
<dbReference type="InterPro" id="IPR039426">
    <property type="entry name" value="TonB-dep_rcpt-like"/>
</dbReference>
<dbReference type="PROSITE" id="PS52016">
    <property type="entry name" value="TONB_DEPENDENT_REC_3"/>
    <property type="match status" value="1"/>
</dbReference>
<keyword evidence="2 8" id="KW-0813">Transport</keyword>
<evidence type="ECO:0000256" key="7">
    <source>
        <dbReference type="ARBA" id="ARBA00023237"/>
    </source>
</evidence>
<evidence type="ECO:0000256" key="5">
    <source>
        <dbReference type="ARBA" id="ARBA00023077"/>
    </source>
</evidence>
<keyword evidence="5 9" id="KW-0798">TonB box</keyword>
<evidence type="ECO:0000256" key="2">
    <source>
        <dbReference type="ARBA" id="ARBA00022448"/>
    </source>
</evidence>
<comment type="caution">
    <text evidence="13">The sequence shown here is derived from an EMBL/GenBank/DDBJ whole genome shotgun (WGS) entry which is preliminary data.</text>
</comment>
<feature type="domain" description="TonB-dependent receptor-like beta-barrel" evidence="11">
    <location>
        <begin position="522"/>
        <end position="898"/>
    </location>
</feature>
<dbReference type="InterPro" id="IPR023997">
    <property type="entry name" value="TonB-dep_OMP_SusC/RagA_CS"/>
</dbReference>
<dbReference type="NCBIfam" id="TIGR04057">
    <property type="entry name" value="SusC_RagA_signa"/>
    <property type="match status" value="1"/>
</dbReference>
<dbReference type="NCBIfam" id="TIGR04056">
    <property type="entry name" value="OMP_RagA_SusC"/>
    <property type="match status" value="1"/>
</dbReference>
<dbReference type="InterPro" id="IPR036942">
    <property type="entry name" value="Beta-barrel_TonB_sf"/>
</dbReference>
<dbReference type="InterPro" id="IPR000531">
    <property type="entry name" value="Beta-barrel_TonB"/>
</dbReference>
<protein>
    <submittedName>
        <fullName evidence="13">SusC/RagA family TonB-linked outer membrane protein</fullName>
    </submittedName>
</protein>
<dbReference type="SUPFAM" id="SSF56935">
    <property type="entry name" value="Porins"/>
    <property type="match status" value="1"/>
</dbReference>
<keyword evidence="6 8" id="KW-0472">Membrane</keyword>
<dbReference type="Pfam" id="PF00593">
    <property type="entry name" value="TonB_dep_Rec_b-barrel"/>
    <property type="match status" value="1"/>
</dbReference>
<dbReference type="Pfam" id="PF13715">
    <property type="entry name" value="CarbopepD_reg_2"/>
    <property type="match status" value="1"/>
</dbReference>
<keyword evidence="3 8" id="KW-1134">Transmembrane beta strand</keyword>
<keyword evidence="10" id="KW-0732">Signal</keyword>
<evidence type="ECO:0000256" key="10">
    <source>
        <dbReference type="SAM" id="SignalP"/>
    </source>
</evidence>
<organism evidence="13 14">
    <name type="scientific">Flavobacterium procerum</name>
    <dbReference type="NCBI Taxonomy" id="1455569"/>
    <lineage>
        <taxon>Bacteria</taxon>
        <taxon>Pseudomonadati</taxon>
        <taxon>Bacteroidota</taxon>
        <taxon>Flavobacteriia</taxon>
        <taxon>Flavobacteriales</taxon>
        <taxon>Flavobacteriaceae</taxon>
        <taxon>Flavobacterium</taxon>
    </lineage>
</organism>
<feature type="signal peptide" evidence="10">
    <location>
        <begin position="1"/>
        <end position="23"/>
    </location>
</feature>
<evidence type="ECO:0000256" key="8">
    <source>
        <dbReference type="PROSITE-ProRule" id="PRU01360"/>
    </source>
</evidence>
<name>A0ABV6BK00_9FLAO</name>
<comment type="similarity">
    <text evidence="8 9">Belongs to the TonB-dependent receptor family.</text>
</comment>
<dbReference type="RefSeq" id="WP_379685470.1">
    <property type="nucleotide sequence ID" value="NZ_JBHLYW010000002.1"/>
</dbReference>
<gene>
    <name evidence="13" type="ORF">ACFFLS_01850</name>
</gene>
<evidence type="ECO:0000256" key="3">
    <source>
        <dbReference type="ARBA" id="ARBA00022452"/>
    </source>
</evidence>
<feature type="domain" description="TonB-dependent receptor plug" evidence="12">
    <location>
        <begin position="116"/>
        <end position="230"/>
    </location>
</feature>